<dbReference type="Proteomes" id="UP001165366">
    <property type="component" value="Unassembled WGS sequence"/>
</dbReference>
<evidence type="ECO:0000313" key="2">
    <source>
        <dbReference type="EMBL" id="MCG2591088.1"/>
    </source>
</evidence>
<comment type="caution">
    <text evidence="2">The sequence shown here is derived from an EMBL/GenBank/DDBJ whole genome shotgun (WGS) entry which is preliminary data.</text>
</comment>
<evidence type="ECO:0000313" key="3">
    <source>
        <dbReference type="Proteomes" id="UP001165366"/>
    </source>
</evidence>
<dbReference type="RefSeq" id="WP_237856641.1">
    <property type="nucleotide sequence ID" value="NZ_JAKLWS010000072.1"/>
</dbReference>
<keyword evidence="1" id="KW-0175">Coiled coil</keyword>
<proteinExistence type="predicted"/>
<dbReference type="SUPFAM" id="SSF46689">
    <property type="entry name" value="Homeodomain-like"/>
    <property type="match status" value="1"/>
</dbReference>
<reference evidence="2" key="2">
    <citation type="submission" date="2024-05" db="EMBL/GenBank/DDBJ databases">
        <title>Rhodohalobacter halophilus gen. nov., sp. nov., a moderately halophilic member of the family Balneolaceae.</title>
        <authorList>
            <person name="Xia J."/>
        </authorList>
    </citation>
    <scope>NUCLEOTIDE SEQUENCE</scope>
    <source>
        <strain evidence="2">WB101</strain>
    </source>
</reference>
<gene>
    <name evidence="2" type="ORF">L6773_21130</name>
</gene>
<name>A0ABS9KJT0_9BACT</name>
<evidence type="ECO:0008006" key="4">
    <source>
        <dbReference type="Google" id="ProtNLM"/>
    </source>
</evidence>
<accession>A0ABS9KJT0</accession>
<evidence type="ECO:0000256" key="1">
    <source>
        <dbReference type="SAM" id="Coils"/>
    </source>
</evidence>
<protein>
    <recommendedName>
        <fullName evidence="4">Transposase</fullName>
    </recommendedName>
</protein>
<dbReference type="EMBL" id="JAKLWS010000072">
    <property type="protein sequence ID" value="MCG2591088.1"/>
    <property type="molecule type" value="Genomic_DNA"/>
</dbReference>
<organism evidence="2 3">
    <name type="scientific">Rhodohalobacter sulfatireducens</name>
    <dbReference type="NCBI Taxonomy" id="2911366"/>
    <lineage>
        <taxon>Bacteria</taxon>
        <taxon>Pseudomonadati</taxon>
        <taxon>Balneolota</taxon>
        <taxon>Balneolia</taxon>
        <taxon>Balneolales</taxon>
        <taxon>Balneolaceae</taxon>
        <taxon>Rhodohalobacter</taxon>
    </lineage>
</organism>
<sequence>MSSKNGIYSEEFKWKVVQQVLSGTLTKEEARRVYSIKGNCNILYWMRSFSGVTDYRSGGEVSENSVQMAKTNNQRKAEKEIARLKQELKAERMRADLW</sequence>
<reference evidence="2" key="1">
    <citation type="submission" date="2022-01" db="EMBL/GenBank/DDBJ databases">
        <authorList>
            <person name="Wang Y."/>
        </authorList>
    </citation>
    <scope>NUCLEOTIDE SEQUENCE</scope>
    <source>
        <strain evidence="2">WB101</strain>
    </source>
</reference>
<keyword evidence="3" id="KW-1185">Reference proteome</keyword>
<feature type="coiled-coil region" evidence="1">
    <location>
        <begin position="67"/>
        <end position="94"/>
    </location>
</feature>
<dbReference type="InterPro" id="IPR009057">
    <property type="entry name" value="Homeodomain-like_sf"/>
</dbReference>